<dbReference type="Pfam" id="PF06985">
    <property type="entry name" value="HET"/>
    <property type="match status" value="1"/>
</dbReference>
<reference evidence="2" key="2">
    <citation type="submission" date="2023-05" db="EMBL/GenBank/DDBJ databases">
        <authorList>
            <consortium name="Lawrence Berkeley National Laboratory"/>
            <person name="Steindorff A."/>
            <person name="Hensen N."/>
            <person name="Bonometti L."/>
            <person name="Westerberg I."/>
            <person name="Brannstrom I.O."/>
            <person name="Guillou S."/>
            <person name="Cros-Aarteil S."/>
            <person name="Calhoun S."/>
            <person name="Haridas S."/>
            <person name="Kuo A."/>
            <person name="Mondo S."/>
            <person name="Pangilinan J."/>
            <person name="Riley R."/>
            <person name="Labutti K."/>
            <person name="Andreopoulos B."/>
            <person name="Lipzen A."/>
            <person name="Chen C."/>
            <person name="Yanf M."/>
            <person name="Daum C."/>
            <person name="Ng V."/>
            <person name="Clum A."/>
            <person name="Ohm R."/>
            <person name="Martin F."/>
            <person name="Silar P."/>
            <person name="Natvig D."/>
            <person name="Lalanne C."/>
            <person name="Gautier V."/>
            <person name="Ament-Velasquez S.L."/>
            <person name="Kruys A."/>
            <person name="Hutchinson M.I."/>
            <person name="Powell A.J."/>
            <person name="Barry K."/>
            <person name="Miller A.N."/>
            <person name="Grigoriev I.V."/>
            <person name="Debuchy R."/>
            <person name="Gladieux P."/>
            <person name="Thoren M.H."/>
            <person name="Johannesson H."/>
        </authorList>
    </citation>
    <scope>NUCLEOTIDE SEQUENCE</scope>
    <source>
        <strain evidence="2">CBS 990.96</strain>
    </source>
</reference>
<dbReference type="InterPro" id="IPR010730">
    <property type="entry name" value="HET"/>
</dbReference>
<gene>
    <name evidence="2" type="ORF">QBC38DRAFT_131266</name>
</gene>
<evidence type="ECO:0000259" key="1">
    <source>
        <dbReference type="Pfam" id="PF06985"/>
    </source>
</evidence>
<feature type="domain" description="Heterokaryon incompatibility" evidence="1">
    <location>
        <begin position="52"/>
        <end position="127"/>
    </location>
</feature>
<proteinExistence type="predicted"/>
<dbReference type="PANTHER" id="PTHR24148:SF73">
    <property type="entry name" value="HET DOMAIN PROTEIN (AFU_ORTHOLOGUE AFUA_8G01020)"/>
    <property type="match status" value="1"/>
</dbReference>
<reference evidence="2" key="1">
    <citation type="journal article" date="2023" name="Mol. Phylogenet. Evol.">
        <title>Genome-scale phylogeny and comparative genomics of the fungal order Sordariales.</title>
        <authorList>
            <person name="Hensen N."/>
            <person name="Bonometti L."/>
            <person name="Westerberg I."/>
            <person name="Brannstrom I.O."/>
            <person name="Guillou S."/>
            <person name="Cros-Aarteil S."/>
            <person name="Calhoun S."/>
            <person name="Haridas S."/>
            <person name="Kuo A."/>
            <person name="Mondo S."/>
            <person name="Pangilinan J."/>
            <person name="Riley R."/>
            <person name="LaButti K."/>
            <person name="Andreopoulos B."/>
            <person name="Lipzen A."/>
            <person name="Chen C."/>
            <person name="Yan M."/>
            <person name="Daum C."/>
            <person name="Ng V."/>
            <person name="Clum A."/>
            <person name="Steindorff A."/>
            <person name="Ohm R.A."/>
            <person name="Martin F."/>
            <person name="Silar P."/>
            <person name="Natvig D.O."/>
            <person name="Lalanne C."/>
            <person name="Gautier V."/>
            <person name="Ament-Velasquez S.L."/>
            <person name="Kruys A."/>
            <person name="Hutchinson M.I."/>
            <person name="Powell A.J."/>
            <person name="Barry K."/>
            <person name="Miller A.N."/>
            <person name="Grigoriev I.V."/>
            <person name="Debuchy R."/>
            <person name="Gladieux P."/>
            <person name="Hiltunen Thoren M."/>
            <person name="Johannesson H."/>
        </authorList>
    </citation>
    <scope>NUCLEOTIDE SEQUENCE</scope>
    <source>
        <strain evidence="2">CBS 990.96</strain>
    </source>
</reference>
<sequence length="140" mass="16252">MANIIPTAAPPKHLDLDYKTKEIRILILLPSYFHDPISCTLSRANLEEQPQYDALSYVWGDPRICRTIYVDDSVKNVTVNLFAALRRLRAKSHTRPRRLWIDALCIDQENNQEKSHQVSIIGSIYRTISADISLAWRLYR</sequence>
<dbReference type="PANTHER" id="PTHR24148">
    <property type="entry name" value="ANKYRIN REPEAT DOMAIN-CONTAINING PROTEIN 39 HOMOLOG-RELATED"/>
    <property type="match status" value="1"/>
</dbReference>
<keyword evidence="3" id="KW-1185">Reference proteome</keyword>
<dbReference type="InterPro" id="IPR052895">
    <property type="entry name" value="HetReg/Transcr_Mod"/>
</dbReference>
<dbReference type="AlphaFoldDB" id="A0AAN6YLL6"/>
<comment type="caution">
    <text evidence="2">The sequence shown here is derived from an EMBL/GenBank/DDBJ whole genome shotgun (WGS) entry which is preliminary data.</text>
</comment>
<name>A0AAN6YLL6_9PEZI</name>
<evidence type="ECO:0000313" key="2">
    <source>
        <dbReference type="EMBL" id="KAK4221369.1"/>
    </source>
</evidence>
<protein>
    <submittedName>
        <fullName evidence="2">Heterokaryon incompatibility protein-domain-containing protein</fullName>
    </submittedName>
</protein>
<evidence type="ECO:0000313" key="3">
    <source>
        <dbReference type="Proteomes" id="UP001301958"/>
    </source>
</evidence>
<dbReference type="EMBL" id="MU865555">
    <property type="protein sequence ID" value="KAK4221369.1"/>
    <property type="molecule type" value="Genomic_DNA"/>
</dbReference>
<dbReference type="Proteomes" id="UP001301958">
    <property type="component" value="Unassembled WGS sequence"/>
</dbReference>
<organism evidence="2 3">
    <name type="scientific">Podospora fimiseda</name>
    <dbReference type="NCBI Taxonomy" id="252190"/>
    <lineage>
        <taxon>Eukaryota</taxon>
        <taxon>Fungi</taxon>
        <taxon>Dikarya</taxon>
        <taxon>Ascomycota</taxon>
        <taxon>Pezizomycotina</taxon>
        <taxon>Sordariomycetes</taxon>
        <taxon>Sordariomycetidae</taxon>
        <taxon>Sordariales</taxon>
        <taxon>Podosporaceae</taxon>
        <taxon>Podospora</taxon>
    </lineage>
</organism>
<accession>A0AAN6YLL6</accession>